<keyword evidence="3" id="KW-1003">Cell membrane</keyword>
<feature type="transmembrane region" description="Helical" evidence="7">
    <location>
        <begin position="109"/>
        <end position="136"/>
    </location>
</feature>
<evidence type="ECO:0000256" key="1">
    <source>
        <dbReference type="ARBA" id="ARBA00004651"/>
    </source>
</evidence>
<dbReference type="InterPro" id="IPR035906">
    <property type="entry name" value="MetI-like_sf"/>
</dbReference>
<dbReference type="EMBL" id="BORT01000028">
    <property type="protein sequence ID" value="GIO50112.1"/>
    <property type="molecule type" value="Genomic_DNA"/>
</dbReference>
<dbReference type="GO" id="GO:0005886">
    <property type="term" value="C:plasma membrane"/>
    <property type="evidence" value="ECO:0007669"/>
    <property type="project" value="UniProtKB-SubCell"/>
</dbReference>
<evidence type="ECO:0000313" key="10">
    <source>
        <dbReference type="Proteomes" id="UP000682811"/>
    </source>
</evidence>
<protein>
    <submittedName>
        <fullName evidence="9">ABC transporter permease</fullName>
    </submittedName>
</protein>
<evidence type="ECO:0000256" key="2">
    <source>
        <dbReference type="ARBA" id="ARBA00022448"/>
    </source>
</evidence>
<dbReference type="InterPro" id="IPR051393">
    <property type="entry name" value="ABC_transporter_permease"/>
</dbReference>
<dbReference type="SUPFAM" id="SSF161098">
    <property type="entry name" value="MetI-like"/>
    <property type="match status" value="1"/>
</dbReference>
<evidence type="ECO:0000256" key="4">
    <source>
        <dbReference type="ARBA" id="ARBA00022692"/>
    </source>
</evidence>
<organism evidence="9 10">
    <name type="scientific">Paenibacillus azoreducens</name>
    <dbReference type="NCBI Taxonomy" id="116718"/>
    <lineage>
        <taxon>Bacteria</taxon>
        <taxon>Bacillati</taxon>
        <taxon>Bacillota</taxon>
        <taxon>Bacilli</taxon>
        <taxon>Bacillales</taxon>
        <taxon>Paenibacillaceae</taxon>
        <taxon>Paenibacillus</taxon>
    </lineage>
</organism>
<evidence type="ECO:0000313" key="9">
    <source>
        <dbReference type="EMBL" id="GIO50112.1"/>
    </source>
</evidence>
<feature type="transmembrane region" description="Helical" evidence="7">
    <location>
        <begin position="261"/>
        <end position="281"/>
    </location>
</feature>
<feature type="transmembrane region" description="Helical" evidence="7">
    <location>
        <begin position="12"/>
        <end position="37"/>
    </location>
</feature>
<name>A0A920CV34_9BACL</name>
<dbReference type="PANTHER" id="PTHR30193">
    <property type="entry name" value="ABC TRANSPORTER PERMEASE PROTEIN"/>
    <property type="match status" value="1"/>
</dbReference>
<feature type="transmembrane region" description="Helical" evidence="7">
    <location>
        <begin position="156"/>
        <end position="177"/>
    </location>
</feature>
<gene>
    <name evidence="9" type="ORF">J34TS1_48770</name>
</gene>
<sequence length="293" mass="32668">MSRKKSSGLLQQLVFVGPSTVFFTAIIVIPFLLGLYYSFTNWNGVSGEVTWVGLDNFKQILTNDPDFGKAFWFTVRFTVIGIIVTNLLGFFLAYFLTKPLKTRNVLRTIFFMPNVIGGLLLGFIWQFIFVKGFSALGDSTGWSFFNLPWLGDATTAFWGIVIVFVWQTAGYLMVIYISSINNIPKDIIEAAEIDGASKLQILKSVIVPLVMPAVTVCLFLAISWSFKMFDLNLSLTKGGPFRSTESVALNIYNEAFQNNRYGLGTAKAIIFFIVVAVITSVQVKLTKSKEVES</sequence>
<accession>A0A920CV34</accession>
<evidence type="ECO:0000256" key="5">
    <source>
        <dbReference type="ARBA" id="ARBA00022989"/>
    </source>
</evidence>
<dbReference type="GO" id="GO:0055085">
    <property type="term" value="P:transmembrane transport"/>
    <property type="evidence" value="ECO:0007669"/>
    <property type="project" value="InterPro"/>
</dbReference>
<keyword evidence="10" id="KW-1185">Reference proteome</keyword>
<dbReference type="Proteomes" id="UP000682811">
    <property type="component" value="Unassembled WGS sequence"/>
</dbReference>
<evidence type="ECO:0000259" key="8">
    <source>
        <dbReference type="PROSITE" id="PS50928"/>
    </source>
</evidence>
<evidence type="ECO:0000256" key="6">
    <source>
        <dbReference type="ARBA" id="ARBA00023136"/>
    </source>
</evidence>
<keyword evidence="5 7" id="KW-1133">Transmembrane helix</keyword>
<evidence type="ECO:0000256" key="3">
    <source>
        <dbReference type="ARBA" id="ARBA00022475"/>
    </source>
</evidence>
<dbReference type="PANTHER" id="PTHR30193:SF41">
    <property type="entry name" value="DIACETYLCHITOBIOSE UPTAKE SYSTEM PERMEASE PROTEIN NGCF"/>
    <property type="match status" value="1"/>
</dbReference>
<feature type="domain" description="ABC transmembrane type-1" evidence="8">
    <location>
        <begin position="71"/>
        <end position="282"/>
    </location>
</feature>
<dbReference type="Gene3D" id="1.10.3720.10">
    <property type="entry name" value="MetI-like"/>
    <property type="match status" value="1"/>
</dbReference>
<evidence type="ECO:0000256" key="7">
    <source>
        <dbReference type="RuleBase" id="RU363032"/>
    </source>
</evidence>
<dbReference type="PROSITE" id="PS50928">
    <property type="entry name" value="ABC_TM1"/>
    <property type="match status" value="1"/>
</dbReference>
<keyword evidence="4 7" id="KW-0812">Transmembrane</keyword>
<comment type="caution">
    <text evidence="9">The sequence shown here is derived from an EMBL/GenBank/DDBJ whole genome shotgun (WGS) entry which is preliminary data.</text>
</comment>
<feature type="transmembrane region" description="Helical" evidence="7">
    <location>
        <begin position="205"/>
        <end position="226"/>
    </location>
</feature>
<keyword evidence="6 7" id="KW-0472">Membrane</keyword>
<dbReference type="AlphaFoldDB" id="A0A920CV34"/>
<comment type="subcellular location">
    <subcellularLocation>
        <location evidence="1 7">Cell membrane</location>
        <topology evidence="1 7">Multi-pass membrane protein</topology>
    </subcellularLocation>
</comment>
<proteinExistence type="inferred from homology"/>
<reference evidence="9 10" key="1">
    <citation type="submission" date="2021-03" db="EMBL/GenBank/DDBJ databases">
        <title>Antimicrobial resistance genes in bacteria isolated from Japanese honey, and their potential for conferring macrolide and lincosamide resistance in the American foulbrood pathogen Paenibacillus larvae.</title>
        <authorList>
            <person name="Okamoto M."/>
            <person name="Kumagai M."/>
            <person name="Kanamori H."/>
            <person name="Takamatsu D."/>
        </authorList>
    </citation>
    <scope>NUCLEOTIDE SEQUENCE [LARGE SCALE GENOMIC DNA]</scope>
    <source>
        <strain evidence="9 10">J34TS1</strain>
    </source>
</reference>
<keyword evidence="2 7" id="KW-0813">Transport</keyword>
<dbReference type="CDD" id="cd06261">
    <property type="entry name" value="TM_PBP2"/>
    <property type="match status" value="1"/>
</dbReference>
<dbReference type="InterPro" id="IPR000515">
    <property type="entry name" value="MetI-like"/>
</dbReference>
<feature type="transmembrane region" description="Helical" evidence="7">
    <location>
        <begin position="71"/>
        <end position="97"/>
    </location>
</feature>
<dbReference type="RefSeq" id="WP_212980417.1">
    <property type="nucleotide sequence ID" value="NZ_AP025343.1"/>
</dbReference>
<comment type="similarity">
    <text evidence="7">Belongs to the binding-protein-dependent transport system permease family.</text>
</comment>
<dbReference type="Pfam" id="PF00528">
    <property type="entry name" value="BPD_transp_1"/>
    <property type="match status" value="1"/>
</dbReference>